<gene>
    <name evidence="2" type="ORF">Q4T40_12390</name>
</gene>
<organism evidence="2 3">
    <name type="scientific">Anaeroselena agilis</name>
    <dbReference type="NCBI Taxonomy" id="3063788"/>
    <lineage>
        <taxon>Bacteria</taxon>
        <taxon>Bacillati</taxon>
        <taxon>Bacillota</taxon>
        <taxon>Negativicutes</taxon>
        <taxon>Acetonemataceae</taxon>
        <taxon>Anaeroselena</taxon>
    </lineage>
</organism>
<accession>A0ABU3P1U1</accession>
<keyword evidence="1" id="KW-0472">Membrane</keyword>
<feature type="transmembrane region" description="Helical" evidence="1">
    <location>
        <begin position="32"/>
        <end position="51"/>
    </location>
</feature>
<dbReference type="Proteomes" id="UP001254848">
    <property type="component" value="Unassembled WGS sequence"/>
</dbReference>
<sequence length="54" mass="5844">MNYLYLLAALCTGVHALSYGLWLLRQGNRPGALFVFGLSLGCVALPAYRLFAAP</sequence>
<comment type="caution">
    <text evidence="2">The sequence shown here is derived from an EMBL/GenBank/DDBJ whole genome shotgun (WGS) entry which is preliminary data.</text>
</comment>
<keyword evidence="3" id="KW-1185">Reference proteome</keyword>
<evidence type="ECO:0000256" key="1">
    <source>
        <dbReference type="SAM" id="Phobius"/>
    </source>
</evidence>
<evidence type="ECO:0000313" key="2">
    <source>
        <dbReference type="EMBL" id="MDT8902046.1"/>
    </source>
</evidence>
<dbReference type="EMBL" id="JAUOZS010000001">
    <property type="protein sequence ID" value="MDT8902046.1"/>
    <property type="molecule type" value="Genomic_DNA"/>
</dbReference>
<evidence type="ECO:0000313" key="3">
    <source>
        <dbReference type="Proteomes" id="UP001254848"/>
    </source>
</evidence>
<dbReference type="RefSeq" id="WP_413780536.1">
    <property type="nucleotide sequence ID" value="NZ_JAUOZS010000001.1"/>
</dbReference>
<keyword evidence="1" id="KW-1133">Transmembrane helix</keyword>
<protein>
    <submittedName>
        <fullName evidence="2">Uncharacterized protein</fullName>
    </submittedName>
</protein>
<reference evidence="2 3" key="1">
    <citation type="submission" date="2023-07" db="EMBL/GenBank/DDBJ databases">
        <title>The novel representative of Negativicutes class, Anaeroselena agilis gen. nov. sp. nov.</title>
        <authorList>
            <person name="Prokofeva M.I."/>
            <person name="Elcheninov A.G."/>
            <person name="Klyukina A."/>
            <person name="Kublanov I.V."/>
            <person name="Frolov E.N."/>
            <person name="Podosokorskaya O.A."/>
        </authorList>
    </citation>
    <scope>NUCLEOTIDE SEQUENCE [LARGE SCALE GENOMIC DNA]</scope>
    <source>
        <strain evidence="2 3">4137-cl</strain>
    </source>
</reference>
<name>A0ABU3P1U1_9FIRM</name>
<keyword evidence="1" id="KW-0812">Transmembrane</keyword>
<proteinExistence type="predicted"/>